<gene>
    <name evidence="2" type="primary">LOC112291832</name>
    <name evidence="1" type="ORF">PHYPA_018505</name>
</gene>
<dbReference type="Gene3D" id="3.40.50.150">
    <property type="entry name" value="Vaccinia Virus protein VP39"/>
    <property type="match status" value="1"/>
</dbReference>
<dbReference type="Pfam" id="PF01564">
    <property type="entry name" value="Spermine_synth"/>
    <property type="match status" value="1"/>
</dbReference>
<accession>A0A2K1JHS5</accession>
<dbReference type="AlphaFoldDB" id="A0A2K1JHS5"/>
<keyword evidence="3" id="KW-1185">Reference proteome</keyword>
<reference evidence="1 3" key="1">
    <citation type="journal article" date="2008" name="Science">
        <title>The Physcomitrella genome reveals evolutionary insights into the conquest of land by plants.</title>
        <authorList>
            <person name="Rensing S."/>
            <person name="Lang D."/>
            <person name="Zimmer A."/>
            <person name="Terry A."/>
            <person name="Salamov A."/>
            <person name="Shapiro H."/>
            <person name="Nishiyama T."/>
            <person name="Perroud P.-F."/>
            <person name="Lindquist E."/>
            <person name="Kamisugi Y."/>
            <person name="Tanahashi T."/>
            <person name="Sakakibara K."/>
            <person name="Fujita T."/>
            <person name="Oishi K."/>
            <person name="Shin-I T."/>
            <person name="Kuroki Y."/>
            <person name="Toyoda A."/>
            <person name="Suzuki Y."/>
            <person name="Hashimoto A."/>
            <person name="Yamaguchi K."/>
            <person name="Sugano A."/>
            <person name="Kohara Y."/>
            <person name="Fujiyama A."/>
            <person name="Anterola A."/>
            <person name="Aoki S."/>
            <person name="Ashton N."/>
            <person name="Barbazuk W.B."/>
            <person name="Barker E."/>
            <person name="Bennetzen J."/>
            <person name="Bezanilla M."/>
            <person name="Blankenship R."/>
            <person name="Cho S.H."/>
            <person name="Dutcher S."/>
            <person name="Estelle M."/>
            <person name="Fawcett J.A."/>
            <person name="Gundlach H."/>
            <person name="Hanada K."/>
            <person name="Heyl A."/>
            <person name="Hicks K.A."/>
            <person name="Hugh J."/>
            <person name="Lohr M."/>
            <person name="Mayer K."/>
            <person name="Melkozernov A."/>
            <person name="Murata T."/>
            <person name="Nelson D."/>
            <person name="Pils B."/>
            <person name="Prigge M."/>
            <person name="Reiss B."/>
            <person name="Renner T."/>
            <person name="Rombauts S."/>
            <person name="Rushton P."/>
            <person name="Sanderfoot A."/>
            <person name="Schween G."/>
            <person name="Shiu S.-H."/>
            <person name="Stueber K."/>
            <person name="Theodoulou F.L."/>
            <person name="Tu H."/>
            <person name="Van de Peer Y."/>
            <person name="Verrier P.J."/>
            <person name="Waters E."/>
            <person name="Wood A."/>
            <person name="Yang L."/>
            <person name="Cove D."/>
            <person name="Cuming A."/>
            <person name="Hasebe M."/>
            <person name="Lucas S."/>
            <person name="Mishler D.B."/>
            <person name="Reski R."/>
            <person name="Grigoriev I."/>
            <person name="Quatrano R.S."/>
            <person name="Boore J.L."/>
        </authorList>
    </citation>
    <scope>NUCLEOTIDE SEQUENCE [LARGE SCALE GENOMIC DNA]</scope>
    <source>
        <strain evidence="2 3">cv. Gransden 2004</strain>
    </source>
</reference>
<sequence length="172" mass="20349">MKERARDRGRRRCEKGPGIPRRVRERSFHIVRRRLGFVGNCDDELEEKERRQWLWLCEEGDGPRIASHRMHVAAELIFESLPNSICHRPARMVLGDELIVFVAWGRTFFVDWEILFEFKSDYQDVVKVLGVGDGEVLREIARHRSVEHVDVCEFDNPVDSCRIIFFGFNWSF</sequence>
<dbReference type="GeneID" id="112291832"/>
<dbReference type="InterPro" id="IPR029063">
    <property type="entry name" value="SAM-dependent_MTases_sf"/>
</dbReference>
<reference evidence="2" key="3">
    <citation type="submission" date="2020-12" db="UniProtKB">
        <authorList>
            <consortium name="EnsemblPlants"/>
        </authorList>
    </citation>
    <scope>IDENTIFICATION</scope>
</reference>
<dbReference type="PaxDb" id="3218-PP1S36_25V6.1"/>
<dbReference type="SUPFAM" id="SSF53335">
    <property type="entry name" value="S-adenosyl-L-methionine-dependent methyltransferases"/>
    <property type="match status" value="1"/>
</dbReference>
<dbReference type="EMBL" id="ABEU02000014">
    <property type="protein sequence ID" value="PNR41102.1"/>
    <property type="molecule type" value="Genomic_DNA"/>
</dbReference>
<protein>
    <submittedName>
        <fullName evidence="1 2">Uncharacterized protein</fullName>
    </submittedName>
</protein>
<evidence type="ECO:0000313" key="2">
    <source>
        <dbReference type="EnsemblPlants" id="Pp3c14_14230V3.1"/>
    </source>
</evidence>
<dbReference type="EnsemblPlants" id="Pp3c14_14230V3.1">
    <property type="protein sequence ID" value="Pp3c14_14230V3.1"/>
    <property type="gene ID" value="Pp3c14_14230"/>
</dbReference>
<dbReference type="Gramene" id="Pp3c14_14230V3.1">
    <property type="protein sequence ID" value="Pp3c14_14230V3.1"/>
    <property type="gene ID" value="Pp3c14_14230"/>
</dbReference>
<dbReference type="Proteomes" id="UP000006727">
    <property type="component" value="Chromosome 14"/>
</dbReference>
<evidence type="ECO:0000313" key="1">
    <source>
        <dbReference type="EMBL" id="PNR41102.1"/>
    </source>
</evidence>
<proteinExistence type="predicted"/>
<organism evidence="1">
    <name type="scientific">Physcomitrium patens</name>
    <name type="common">Spreading-leaved earth moss</name>
    <name type="synonym">Physcomitrella patens</name>
    <dbReference type="NCBI Taxonomy" id="3218"/>
    <lineage>
        <taxon>Eukaryota</taxon>
        <taxon>Viridiplantae</taxon>
        <taxon>Streptophyta</taxon>
        <taxon>Embryophyta</taxon>
        <taxon>Bryophyta</taxon>
        <taxon>Bryophytina</taxon>
        <taxon>Bryopsida</taxon>
        <taxon>Funariidae</taxon>
        <taxon>Funariales</taxon>
        <taxon>Funariaceae</taxon>
        <taxon>Physcomitrium</taxon>
    </lineage>
</organism>
<name>A0A2K1JHS5_PHYPA</name>
<evidence type="ECO:0000313" key="3">
    <source>
        <dbReference type="Proteomes" id="UP000006727"/>
    </source>
</evidence>
<dbReference type="RefSeq" id="XP_073394782.1">
    <property type="nucleotide sequence ID" value="XM_073538681.1"/>
</dbReference>
<reference evidence="1 3" key="2">
    <citation type="journal article" date="2018" name="Plant J.">
        <title>The Physcomitrella patens chromosome-scale assembly reveals moss genome structure and evolution.</title>
        <authorList>
            <person name="Lang D."/>
            <person name="Ullrich K.K."/>
            <person name="Murat F."/>
            <person name="Fuchs J."/>
            <person name="Jenkins J."/>
            <person name="Haas F.B."/>
            <person name="Piednoel M."/>
            <person name="Gundlach H."/>
            <person name="Van Bel M."/>
            <person name="Meyberg R."/>
            <person name="Vives C."/>
            <person name="Morata J."/>
            <person name="Symeonidi A."/>
            <person name="Hiss M."/>
            <person name="Muchero W."/>
            <person name="Kamisugi Y."/>
            <person name="Saleh O."/>
            <person name="Blanc G."/>
            <person name="Decker E.L."/>
            <person name="van Gessel N."/>
            <person name="Grimwood J."/>
            <person name="Hayes R.D."/>
            <person name="Graham S.W."/>
            <person name="Gunter L.E."/>
            <person name="McDaniel S.F."/>
            <person name="Hoernstein S.N.W."/>
            <person name="Larsson A."/>
            <person name="Li F.W."/>
            <person name="Perroud P.F."/>
            <person name="Phillips J."/>
            <person name="Ranjan P."/>
            <person name="Rokshar D.S."/>
            <person name="Rothfels C.J."/>
            <person name="Schneider L."/>
            <person name="Shu S."/>
            <person name="Stevenson D.W."/>
            <person name="Thummler F."/>
            <person name="Tillich M."/>
            <person name="Villarreal Aguilar J.C."/>
            <person name="Widiez T."/>
            <person name="Wong G.K."/>
            <person name="Wymore A."/>
            <person name="Zhang Y."/>
            <person name="Zimmer A.D."/>
            <person name="Quatrano R.S."/>
            <person name="Mayer K.F.X."/>
            <person name="Goodstein D."/>
            <person name="Casacuberta J.M."/>
            <person name="Vandepoele K."/>
            <person name="Reski R."/>
            <person name="Cuming A.C."/>
            <person name="Tuskan G.A."/>
            <person name="Maumus F."/>
            <person name="Salse J."/>
            <person name="Schmutz J."/>
            <person name="Rensing S.A."/>
        </authorList>
    </citation>
    <scope>NUCLEOTIDE SEQUENCE [LARGE SCALE GENOMIC DNA]</scope>
    <source>
        <strain evidence="2 3">cv. Gransden 2004</strain>
    </source>
</reference>